<dbReference type="Gene3D" id="1.10.238.160">
    <property type="match status" value="1"/>
</dbReference>
<gene>
    <name evidence="1" type="ORF">SAMN04489707_10677</name>
    <name evidence="2" type="ORF">SAMN04489707_10678</name>
</gene>
<dbReference type="Proteomes" id="UP000183656">
    <property type="component" value="Unassembled WGS sequence"/>
</dbReference>
<name>A0A1I7KRE3_9BURK</name>
<organism evidence="2 3">
    <name type="scientific">Paenacidovorax caeni</name>
    <dbReference type="NCBI Taxonomy" id="343013"/>
    <lineage>
        <taxon>Bacteria</taxon>
        <taxon>Pseudomonadati</taxon>
        <taxon>Pseudomonadota</taxon>
        <taxon>Betaproteobacteria</taxon>
        <taxon>Burkholderiales</taxon>
        <taxon>Comamonadaceae</taxon>
        <taxon>Paenacidovorax</taxon>
    </lineage>
</organism>
<dbReference type="OrthoDB" id="5398721at2"/>
<dbReference type="PANTHER" id="PTHR36154">
    <property type="entry name" value="DNA-BINDING TRANSCRIPTIONAL ACTIVATOR ALPA"/>
    <property type="match status" value="1"/>
</dbReference>
<keyword evidence="3" id="KW-1185">Reference proteome</keyword>
<dbReference type="Pfam" id="PF05930">
    <property type="entry name" value="Phage_AlpA"/>
    <property type="match status" value="1"/>
</dbReference>
<reference evidence="2 3" key="1">
    <citation type="submission" date="2016-10" db="EMBL/GenBank/DDBJ databases">
        <authorList>
            <person name="de Groot N.N."/>
        </authorList>
    </citation>
    <scope>NUCLEOTIDE SEQUENCE [LARGE SCALE GENOMIC DNA]</scope>
    <source>
        <strain evidence="2 3">R-24608</strain>
    </source>
</reference>
<proteinExistence type="predicted"/>
<dbReference type="EMBL" id="FPBX01000067">
    <property type="protein sequence ID" value="SFU99990.1"/>
    <property type="molecule type" value="Genomic_DNA"/>
</dbReference>
<dbReference type="PANTHER" id="PTHR36154:SF1">
    <property type="entry name" value="DNA-BINDING TRANSCRIPTIONAL ACTIVATOR ALPA"/>
    <property type="match status" value="1"/>
</dbReference>
<evidence type="ECO:0000313" key="2">
    <source>
        <dbReference type="EMBL" id="SFV00000.1"/>
    </source>
</evidence>
<dbReference type="InterPro" id="IPR010260">
    <property type="entry name" value="AlpA"/>
</dbReference>
<dbReference type="EMBL" id="FPBX01000067">
    <property type="protein sequence ID" value="SFV00000.1"/>
    <property type="molecule type" value="Genomic_DNA"/>
</dbReference>
<accession>A0A1I7KRE3</accession>
<sequence length="78" mass="8587">MHLAAHTQTTSPAPTRPARLLRLSEVEMRCSLKKSAIYAAMAAKTFPAAVRLGNRCVAWHEAEIDAWIASRSRVKGVQ</sequence>
<dbReference type="AlphaFoldDB" id="A0A1I7KRE3"/>
<protein>
    <submittedName>
        <fullName evidence="2">Transcriptional regulator, AlpA family</fullName>
    </submittedName>
</protein>
<dbReference type="STRING" id="343013.SAMN04489707_10677"/>
<dbReference type="RefSeq" id="WP_054258048.1">
    <property type="nucleotide sequence ID" value="NZ_CYIG01000080.1"/>
</dbReference>
<dbReference type="InterPro" id="IPR052931">
    <property type="entry name" value="Prophage_regulatory_activator"/>
</dbReference>
<evidence type="ECO:0000313" key="1">
    <source>
        <dbReference type="EMBL" id="SFU99990.1"/>
    </source>
</evidence>
<evidence type="ECO:0000313" key="3">
    <source>
        <dbReference type="Proteomes" id="UP000183656"/>
    </source>
</evidence>